<comment type="caution">
    <text evidence="4">The sequence shown here is derived from an EMBL/GenBank/DDBJ whole genome shotgun (WGS) entry which is preliminary data.</text>
</comment>
<dbReference type="Gene3D" id="2.30.30.1210">
    <property type="entry name" value="Domain of unknown function DUF1541"/>
    <property type="match status" value="1"/>
</dbReference>
<sequence length="212" mass="23089">MALSKRLMIGTFSLAASTILFACADNEGAESGAVNDSETEETENEMESMDEENSSEQSDSTGEMDHSGMDMSGSGEIPEGLQEAEAPKFEAGDTAIITASHMEGMEGAEATIVGAYDTVAYSISYDPTDGGDRVEDHKWVIHEEISDRQEESYQKGDEVKVEASHMEGMEGATAEIDTAEETTVYMVDFTLENGDEVTNHKWITEEELKEPE</sequence>
<proteinExistence type="predicted"/>
<feature type="chain" id="PRO_5046559117" evidence="2">
    <location>
        <begin position="23"/>
        <end position="212"/>
    </location>
</feature>
<organism evidence="4 5">
    <name type="scientific">Jeotgalibacillus terrae</name>
    <dbReference type="NCBI Taxonomy" id="587735"/>
    <lineage>
        <taxon>Bacteria</taxon>
        <taxon>Bacillati</taxon>
        <taxon>Bacillota</taxon>
        <taxon>Bacilli</taxon>
        <taxon>Bacillales</taxon>
        <taxon>Caryophanaceae</taxon>
        <taxon>Jeotgalibacillus</taxon>
    </lineage>
</organism>
<name>A0ABW5ZIL4_9BACL</name>
<keyword evidence="2" id="KW-0732">Signal</keyword>
<dbReference type="EMBL" id="JBHUPG010000019">
    <property type="protein sequence ID" value="MFD2912151.1"/>
    <property type="molecule type" value="Genomic_DNA"/>
</dbReference>
<evidence type="ECO:0000313" key="4">
    <source>
        <dbReference type="EMBL" id="MFD2912151.1"/>
    </source>
</evidence>
<gene>
    <name evidence="4" type="ORF">ACFS5P_09720</name>
</gene>
<feature type="domain" description="DUF1541" evidence="3">
    <location>
        <begin position="92"/>
        <end position="142"/>
    </location>
</feature>
<dbReference type="RefSeq" id="WP_380269414.1">
    <property type="nucleotide sequence ID" value="NZ_JAFBDK010000005.1"/>
</dbReference>
<dbReference type="Pfam" id="PF07563">
    <property type="entry name" value="DUF1541"/>
    <property type="match status" value="2"/>
</dbReference>
<feature type="region of interest" description="Disordered" evidence="1">
    <location>
        <begin position="28"/>
        <end position="78"/>
    </location>
</feature>
<dbReference type="InterPro" id="IPR011438">
    <property type="entry name" value="DUF1541"/>
</dbReference>
<feature type="compositionally biased region" description="Acidic residues" evidence="1">
    <location>
        <begin position="37"/>
        <end position="54"/>
    </location>
</feature>
<dbReference type="PROSITE" id="PS51257">
    <property type="entry name" value="PROKAR_LIPOPROTEIN"/>
    <property type="match status" value="1"/>
</dbReference>
<evidence type="ECO:0000259" key="3">
    <source>
        <dbReference type="Pfam" id="PF07563"/>
    </source>
</evidence>
<feature type="domain" description="DUF1541" evidence="3">
    <location>
        <begin position="155"/>
        <end position="205"/>
    </location>
</feature>
<reference evidence="5" key="1">
    <citation type="journal article" date="2019" name="Int. J. Syst. Evol. Microbiol.">
        <title>The Global Catalogue of Microorganisms (GCM) 10K type strain sequencing project: providing services to taxonomists for standard genome sequencing and annotation.</title>
        <authorList>
            <consortium name="The Broad Institute Genomics Platform"/>
            <consortium name="The Broad Institute Genome Sequencing Center for Infectious Disease"/>
            <person name="Wu L."/>
            <person name="Ma J."/>
        </authorList>
    </citation>
    <scope>NUCLEOTIDE SEQUENCE [LARGE SCALE GENOMIC DNA]</scope>
    <source>
        <strain evidence="5">KCTC 13528</strain>
    </source>
</reference>
<protein>
    <submittedName>
        <fullName evidence="4">YdhK family protein</fullName>
    </submittedName>
</protein>
<evidence type="ECO:0000256" key="2">
    <source>
        <dbReference type="SAM" id="SignalP"/>
    </source>
</evidence>
<evidence type="ECO:0000313" key="5">
    <source>
        <dbReference type="Proteomes" id="UP001597561"/>
    </source>
</evidence>
<keyword evidence="5" id="KW-1185">Reference proteome</keyword>
<feature type="signal peptide" evidence="2">
    <location>
        <begin position="1"/>
        <end position="22"/>
    </location>
</feature>
<accession>A0ABW5ZIL4</accession>
<evidence type="ECO:0000256" key="1">
    <source>
        <dbReference type="SAM" id="MobiDB-lite"/>
    </source>
</evidence>
<dbReference type="Proteomes" id="UP001597561">
    <property type="component" value="Unassembled WGS sequence"/>
</dbReference>